<keyword evidence="5 8" id="KW-1133">Transmembrane helix</keyword>
<dbReference type="GO" id="GO:0005886">
    <property type="term" value="C:plasma membrane"/>
    <property type="evidence" value="ECO:0007669"/>
    <property type="project" value="UniProtKB-SubCell"/>
</dbReference>
<dbReference type="RefSeq" id="WP_212521430.1">
    <property type="nucleotide sequence ID" value="NZ_JAGSOH010000124.1"/>
</dbReference>
<evidence type="ECO:0000256" key="1">
    <source>
        <dbReference type="ARBA" id="ARBA00004651"/>
    </source>
</evidence>
<reference evidence="10" key="1">
    <citation type="submission" date="2021-04" db="EMBL/GenBank/DDBJ databases">
        <title>Genome based classification of Actinospica acidithermotolerans sp. nov., an actinobacterium isolated from an Indonesian hot spring.</title>
        <authorList>
            <person name="Kusuma A.B."/>
            <person name="Putra K.E."/>
            <person name="Nafisah S."/>
            <person name="Loh J."/>
            <person name="Nouioui I."/>
            <person name="Goodfellow M."/>
        </authorList>
    </citation>
    <scope>NUCLEOTIDE SEQUENCE</scope>
    <source>
        <strain evidence="10">MGRD01-02</strain>
    </source>
</reference>
<gene>
    <name evidence="10" type="ORF">KDK95_28620</name>
</gene>
<organism evidence="10 11">
    <name type="scientific">Actinospica acidithermotolerans</name>
    <dbReference type="NCBI Taxonomy" id="2828514"/>
    <lineage>
        <taxon>Bacteria</taxon>
        <taxon>Bacillati</taxon>
        <taxon>Actinomycetota</taxon>
        <taxon>Actinomycetes</taxon>
        <taxon>Catenulisporales</taxon>
        <taxon>Actinospicaceae</taxon>
        <taxon>Actinospica</taxon>
    </lineage>
</organism>
<dbReference type="Proteomes" id="UP000676325">
    <property type="component" value="Unassembled WGS sequence"/>
</dbReference>
<feature type="transmembrane region" description="Helical" evidence="8">
    <location>
        <begin position="314"/>
        <end position="335"/>
    </location>
</feature>
<dbReference type="PANTHER" id="PTHR42718:SF47">
    <property type="entry name" value="METHYL VIOLOGEN RESISTANCE PROTEIN SMVA"/>
    <property type="match status" value="1"/>
</dbReference>
<feature type="transmembrane region" description="Helical" evidence="8">
    <location>
        <begin position="115"/>
        <end position="136"/>
    </location>
</feature>
<evidence type="ECO:0000313" key="10">
    <source>
        <dbReference type="EMBL" id="MBR7830301.1"/>
    </source>
</evidence>
<dbReference type="AlphaFoldDB" id="A0A941EFC4"/>
<sequence>MTTDQVIESPEGAAPRAGRREWIALGVLLLPLLLVSMDTSVLLYAVPFITRALHPSSTQQLWMYDVYGFVLAGLLITMGAVGDRIGRRRLLLFGAFAFSAASLGAAYAGGAGELIAARALQGVAGATLMPSTLALIRNMFHDPAQRKKAVGIWTGGTMSGVMLGPVISGLLLEHFWWGSVFLINVPVMILLLALAPFLLPEYRSPKTGRFDLPGAALSFAAVLPIVFGVSEMAENGVDAARLGAVALGLAMAVLFLIRQRAAAHPMVDLGLFRSRGYSGSLATSLIAMFATLGNAMFLTQYLQSVLGMSPFRAALWSLVPSLGVGAAIGVGSALANAFDRAYVIAGGFLVIVAGYAVQATLLHADSHLWVLMAGAGLLAAGAVAVMTLGNELMLGAIPPERAGAAAAMNETVTELGGALGMAVLGSIGAAVYRHGVGEAVPSPARSTLGGAVVVAAREPASAGAELLAVARDAFTHAINVVSIVGAVIMAGAAVLAIALLRGIGADGETTSPSPEPAAQASSEGVPISG</sequence>
<proteinExistence type="predicted"/>
<feature type="transmembrane region" description="Helical" evidence="8">
    <location>
        <begin position="210"/>
        <end position="227"/>
    </location>
</feature>
<dbReference type="Gene3D" id="1.20.1250.20">
    <property type="entry name" value="MFS general substrate transporter like domains"/>
    <property type="match status" value="1"/>
</dbReference>
<dbReference type="PROSITE" id="PS50850">
    <property type="entry name" value="MFS"/>
    <property type="match status" value="1"/>
</dbReference>
<dbReference type="Gene3D" id="1.20.1720.10">
    <property type="entry name" value="Multidrug resistance protein D"/>
    <property type="match status" value="1"/>
</dbReference>
<keyword evidence="2" id="KW-0813">Transport</keyword>
<dbReference type="InterPro" id="IPR020846">
    <property type="entry name" value="MFS_dom"/>
</dbReference>
<dbReference type="CDD" id="cd17321">
    <property type="entry name" value="MFS_MMR_MDR_like"/>
    <property type="match status" value="1"/>
</dbReference>
<evidence type="ECO:0000256" key="2">
    <source>
        <dbReference type="ARBA" id="ARBA00022448"/>
    </source>
</evidence>
<feature type="transmembrane region" description="Helical" evidence="8">
    <location>
        <begin position="22"/>
        <end position="49"/>
    </location>
</feature>
<dbReference type="GO" id="GO:0022857">
    <property type="term" value="F:transmembrane transporter activity"/>
    <property type="evidence" value="ECO:0007669"/>
    <property type="project" value="InterPro"/>
</dbReference>
<evidence type="ECO:0000256" key="8">
    <source>
        <dbReference type="SAM" id="Phobius"/>
    </source>
</evidence>
<feature type="transmembrane region" description="Helical" evidence="8">
    <location>
        <begin position="148"/>
        <end position="168"/>
    </location>
</feature>
<feature type="transmembrane region" description="Helical" evidence="8">
    <location>
        <begin position="368"/>
        <end position="390"/>
    </location>
</feature>
<evidence type="ECO:0000256" key="6">
    <source>
        <dbReference type="ARBA" id="ARBA00023136"/>
    </source>
</evidence>
<name>A0A941EFC4_9ACTN</name>
<dbReference type="SUPFAM" id="SSF103473">
    <property type="entry name" value="MFS general substrate transporter"/>
    <property type="match status" value="1"/>
</dbReference>
<evidence type="ECO:0000256" key="5">
    <source>
        <dbReference type="ARBA" id="ARBA00022989"/>
    </source>
</evidence>
<evidence type="ECO:0000313" key="11">
    <source>
        <dbReference type="Proteomes" id="UP000676325"/>
    </source>
</evidence>
<evidence type="ECO:0000259" key="9">
    <source>
        <dbReference type="PROSITE" id="PS50850"/>
    </source>
</evidence>
<feature type="transmembrane region" description="Helical" evidence="8">
    <location>
        <begin position="278"/>
        <end position="302"/>
    </location>
</feature>
<dbReference type="Pfam" id="PF07690">
    <property type="entry name" value="MFS_1"/>
    <property type="match status" value="1"/>
</dbReference>
<evidence type="ECO:0000256" key="7">
    <source>
        <dbReference type="SAM" id="MobiDB-lite"/>
    </source>
</evidence>
<comment type="subcellular location">
    <subcellularLocation>
        <location evidence="1">Cell membrane</location>
        <topology evidence="1">Multi-pass membrane protein</topology>
    </subcellularLocation>
</comment>
<feature type="transmembrane region" description="Helical" evidence="8">
    <location>
        <begin position="239"/>
        <end position="257"/>
    </location>
</feature>
<dbReference type="PANTHER" id="PTHR42718">
    <property type="entry name" value="MAJOR FACILITATOR SUPERFAMILY MULTIDRUG TRANSPORTER MFSC"/>
    <property type="match status" value="1"/>
</dbReference>
<evidence type="ECO:0000256" key="3">
    <source>
        <dbReference type="ARBA" id="ARBA00022475"/>
    </source>
</evidence>
<feature type="transmembrane region" description="Helical" evidence="8">
    <location>
        <begin position="174"/>
        <end position="198"/>
    </location>
</feature>
<accession>A0A941EFC4</accession>
<keyword evidence="3" id="KW-1003">Cell membrane</keyword>
<feature type="transmembrane region" description="Helical" evidence="8">
    <location>
        <begin position="342"/>
        <end position="362"/>
    </location>
</feature>
<comment type="caution">
    <text evidence="10">The sequence shown here is derived from an EMBL/GenBank/DDBJ whole genome shotgun (WGS) entry which is preliminary data.</text>
</comment>
<keyword evidence="6 8" id="KW-0472">Membrane</keyword>
<keyword evidence="11" id="KW-1185">Reference proteome</keyword>
<keyword evidence="4 8" id="KW-0812">Transmembrane</keyword>
<feature type="transmembrane region" description="Helical" evidence="8">
    <location>
        <begin position="61"/>
        <end position="81"/>
    </location>
</feature>
<feature type="transmembrane region" description="Helical" evidence="8">
    <location>
        <begin position="90"/>
        <end position="109"/>
    </location>
</feature>
<dbReference type="InterPro" id="IPR036259">
    <property type="entry name" value="MFS_trans_sf"/>
</dbReference>
<dbReference type="EMBL" id="JAGSOH010000124">
    <property type="protein sequence ID" value="MBR7830301.1"/>
    <property type="molecule type" value="Genomic_DNA"/>
</dbReference>
<evidence type="ECO:0000256" key="4">
    <source>
        <dbReference type="ARBA" id="ARBA00022692"/>
    </source>
</evidence>
<feature type="domain" description="Major facilitator superfamily (MFS) profile" evidence="9">
    <location>
        <begin position="24"/>
        <end position="503"/>
    </location>
</feature>
<feature type="transmembrane region" description="Helical" evidence="8">
    <location>
        <begin position="477"/>
        <end position="500"/>
    </location>
</feature>
<dbReference type="InterPro" id="IPR011701">
    <property type="entry name" value="MFS"/>
</dbReference>
<feature type="region of interest" description="Disordered" evidence="7">
    <location>
        <begin position="508"/>
        <end position="529"/>
    </location>
</feature>
<protein>
    <submittedName>
        <fullName evidence="10">MFS transporter</fullName>
    </submittedName>
</protein>